<protein>
    <recommendedName>
        <fullName evidence="4">Secreted protein</fullName>
    </recommendedName>
</protein>
<reference evidence="2 3" key="1">
    <citation type="submission" date="2021-06" db="EMBL/GenBank/DDBJ databases">
        <authorList>
            <person name="Palmer J.M."/>
        </authorList>
    </citation>
    <scope>NUCLEOTIDE SEQUENCE [LARGE SCALE GENOMIC DNA]</scope>
    <source>
        <strain evidence="2 3">GA_2019</strain>
        <tissue evidence="2">Muscle</tissue>
    </source>
</reference>
<comment type="caution">
    <text evidence="2">The sequence shown here is derived from an EMBL/GenBank/DDBJ whole genome shotgun (WGS) entry which is preliminary data.</text>
</comment>
<evidence type="ECO:0008006" key="4">
    <source>
        <dbReference type="Google" id="ProtNLM"/>
    </source>
</evidence>
<dbReference type="Proteomes" id="UP001476798">
    <property type="component" value="Unassembled WGS sequence"/>
</dbReference>
<keyword evidence="3" id="KW-1185">Reference proteome</keyword>
<evidence type="ECO:0000313" key="2">
    <source>
        <dbReference type="EMBL" id="MEQ2182910.1"/>
    </source>
</evidence>
<proteinExistence type="predicted"/>
<feature type="chain" id="PRO_5046199288" description="Secreted protein" evidence="1">
    <location>
        <begin position="18"/>
        <end position="111"/>
    </location>
</feature>
<name>A0ABV0PHD8_9TELE</name>
<accession>A0ABV0PHD8</accession>
<organism evidence="2 3">
    <name type="scientific">Goodea atripinnis</name>
    <dbReference type="NCBI Taxonomy" id="208336"/>
    <lineage>
        <taxon>Eukaryota</taxon>
        <taxon>Metazoa</taxon>
        <taxon>Chordata</taxon>
        <taxon>Craniata</taxon>
        <taxon>Vertebrata</taxon>
        <taxon>Euteleostomi</taxon>
        <taxon>Actinopterygii</taxon>
        <taxon>Neopterygii</taxon>
        <taxon>Teleostei</taxon>
        <taxon>Neoteleostei</taxon>
        <taxon>Acanthomorphata</taxon>
        <taxon>Ovalentaria</taxon>
        <taxon>Atherinomorphae</taxon>
        <taxon>Cyprinodontiformes</taxon>
        <taxon>Goodeidae</taxon>
        <taxon>Goodea</taxon>
    </lineage>
</organism>
<keyword evidence="1" id="KW-0732">Signal</keyword>
<feature type="signal peptide" evidence="1">
    <location>
        <begin position="1"/>
        <end position="17"/>
    </location>
</feature>
<dbReference type="EMBL" id="JAHRIO010073456">
    <property type="protein sequence ID" value="MEQ2182910.1"/>
    <property type="molecule type" value="Genomic_DNA"/>
</dbReference>
<evidence type="ECO:0000313" key="3">
    <source>
        <dbReference type="Proteomes" id="UP001476798"/>
    </source>
</evidence>
<gene>
    <name evidence="2" type="ORF">GOODEAATRI_027117</name>
</gene>
<sequence>MLFRSFMGCTVVQLVALLPCSNNVLTLNQCLRSFCMGFACLLCMSVFSPGTPTSSHPSIVYTILPSAAYLTDCEGSGGLVVGEQGICILERAQVSWFESHSLPLWVPEHDP</sequence>
<evidence type="ECO:0000256" key="1">
    <source>
        <dbReference type="SAM" id="SignalP"/>
    </source>
</evidence>